<accession>A0ABN2SV12</accession>
<evidence type="ECO:0000256" key="2">
    <source>
        <dbReference type="ARBA" id="ARBA00022448"/>
    </source>
</evidence>
<keyword evidence="4" id="KW-0997">Cell inner membrane</keyword>
<keyword evidence="8 12" id="KW-1133">Transmembrane helix</keyword>
<dbReference type="InterPro" id="IPR000515">
    <property type="entry name" value="MetI-like"/>
</dbReference>
<keyword evidence="5 12" id="KW-0812">Transmembrane</keyword>
<name>A0ABN2SV12_9MICO</name>
<gene>
    <name evidence="15" type="ORF">GCM10009777_30190</name>
</gene>
<sequence length="411" mass="44629">MTATIPTDADAPQDRGSEQSIEQKAVAGLSQGALVRRRFVRHRFAMIALVVLILVILLAFTSVGTVVGGTGKLQAAPDGGLEVNGWRIPGWWPLNWWSAYPIVNNGMPTITLWPFSLGEHPFGQDTLGKDVFAQVMRGTQQSITVMFLVGITSLILGVLLGAVSGYFRGWSDALIMRFTDVIIIIPIIVIGSIFGRIFGGNAFVFGIFLGILSWTGLARLVRGDFLSLREREFVDAARVAGASDSRIIFRHILPNAVGVIIVNTTLLMSAAVLTEAALSFLGFGITPPDVSLGQIISEYREAFRTRPWLFWWPGLFIVTLALCINFIGDGLRDAFDPRQQSKVSQRRANRAVAAIPSIQGVQMVDVPTSGYDEERETDSFSGPPQAPTYSEHPLNDSDGGSGPRGDKDGQP</sequence>
<keyword evidence="7" id="KW-0653">Protein transport</keyword>
<evidence type="ECO:0000313" key="16">
    <source>
        <dbReference type="Proteomes" id="UP001500326"/>
    </source>
</evidence>
<dbReference type="EMBL" id="BAAAOH010000001">
    <property type="protein sequence ID" value="GAA1992644.1"/>
    <property type="molecule type" value="Genomic_DNA"/>
</dbReference>
<dbReference type="Pfam" id="PF12911">
    <property type="entry name" value="OppC_N"/>
    <property type="match status" value="1"/>
</dbReference>
<comment type="subcellular location">
    <subcellularLocation>
        <location evidence="1">Cell inner membrane</location>
        <topology evidence="1">Multi-pass membrane protein</topology>
    </subcellularLocation>
    <subcellularLocation>
        <location evidence="12">Cell membrane</location>
        <topology evidence="12">Multi-pass membrane protein</topology>
    </subcellularLocation>
</comment>
<dbReference type="InterPro" id="IPR035906">
    <property type="entry name" value="MetI-like_sf"/>
</dbReference>
<dbReference type="PANTHER" id="PTHR43386">
    <property type="entry name" value="OLIGOPEPTIDE TRANSPORT SYSTEM PERMEASE PROTEIN APPC"/>
    <property type="match status" value="1"/>
</dbReference>
<evidence type="ECO:0000256" key="6">
    <source>
        <dbReference type="ARBA" id="ARBA00022856"/>
    </source>
</evidence>
<comment type="similarity">
    <text evidence="10">Belongs to the binding-protein-dependent transport system permease family. OppBC subfamily.</text>
</comment>
<evidence type="ECO:0000256" key="4">
    <source>
        <dbReference type="ARBA" id="ARBA00022519"/>
    </source>
</evidence>
<dbReference type="PROSITE" id="PS50928">
    <property type="entry name" value="ABC_TM1"/>
    <property type="match status" value="1"/>
</dbReference>
<dbReference type="Pfam" id="PF00528">
    <property type="entry name" value="BPD_transp_1"/>
    <property type="match status" value="1"/>
</dbReference>
<feature type="transmembrane region" description="Helical" evidence="12">
    <location>
        <begin position="200"/>
        <end position="221"/>
    </location>
</feature>
<feature type="transmembrane region" description="Helical" evidence="12">
    <location>
        <begin position="145"/>
        <end position="167"/>
    </location>
</feature>
<feature type="transmembrane region" description="Helical" evidence="12">
    <location>
        <begin position="44"/>
        <end position="67"/>
    </location>
</feature>
<keyword evidence="3" id="KW-1003">Cell membrane</keyword>
<keyword evidence="16" id="KW-1185">Reference proteome</keyword>
<feature type="region of interest" description="Disordered" evidence="13">
    <location>
        <begin position="364"/>
        <end position="411"/>
    </location>
</feature>
<evidence type="ECO:0000256" key="1">
    <source>
        <dbReference type="ARBA" id="ARBA00004429"/>
    </source>
</evidence>
<dbReference type="Gene3D" id="1.10.3720.10">
    <property type="entry name" value="MetI-like"/>
    <property type="match status" value="1"/>
</dbReference>
<evidence type="ECO:0000313" key="15">
    <source>
        <dbReference type="EMBL" id="GAA1992644.1"/>
    </source>
</evidence>
<evidence type="ECO:0000256" key="12">
    <source>
        <dbReference type="RuleBase" id="RU363032"/>
    </source>
</evidence>
<feature type="transmembrane region" description="Helical" evidence="12">
    <location>
        <begin position="252"/>
        <end position="273"/>
    </location>
</feature>
<evidence type="ECO:0000256" key="3">
    <source>
        <dbReference type="ARBA" id="ARBA00022475"/>
    </source>
</evidence>
<dbReference type="CDD" id="cd06261">
    <property type="entry name" value="TM_PBP2"/>
    <property type="match status" value="1"/>
</dbReference>
<dbReference type="PANTHER" id="PTHR43386:SF2">
    <property type="entry name" value="OLIGOPEPTIDE TRANSPORT SYSTEM PERMEASE PROTEIN OPPC"/>
    <property type="match status" value="1"/>
</dbReference>
<keyword evidence="6" id="KW-0571">Peptide transport</keyword>
<keyword evidence="2 12" id="KW-0813">Transport</keyword>
<keyword evidence="9 12" id="KW-0472">Membrane</keyword>
<comment type="caution">
    <text evidence="15">The sequence shown here is derived from an EMBL/GenBank/DDBJ whole genome shotgun (WGS) entry which is preliminary data.</text>
</comment>
<dbReference type="InterPro" id="IPR050366">
    <property type="entry name" value="BP-dependent_transpt_permease"/>
</dbReference>
<feature type="domain" description="ABC transmembrane type-1" evidence="14">
    <location>
        <begin position="139"/>
        <end position="328"/>
    </location>
</feature>
<dbReference type="InterPro" id="IPR025966">
    <property type="entry name" value="OppC_N"/>
</dbReference>
<evidence type="ECO:0000256" key="10">
    <source>
        <dbReference type="ARBA" id="ARBA00024202"/>
    </source>
</evidence>
<dbReference type="SUPFAM" id="SSF161098">
    <property type="entry name" value="MetI-like"/>
    <property type="match status" value="1"/>
</dbReference>
<dbReference type="RefSeq" id="WP_344064025.1">
    <property type="nucleotide sequence ID" value="NZ_BAAAOH010000001.1"/>
</dbReference>
<evidence type="ECO:0000256" key="11">
    <source>
        <dbReference type="ARBA" id="ARBA00072251"/>
    </source>
</evidence>
<evidence type="ECO:0000256" key="5">
    <source>
        <dbReference type="ARBA" id="ARBA00022692"/>
    </source>
</evidence>
<organism evidence="15 16">
    <name type="scientific">Microbacterium pumilum</name>
    <dbReference type="NCBI Taxonomy" id="344165"/>
    <lineage>
        <taxon>Bacteria</taxon>
        <taxon>Bacillati</taxon>
        <taxon>Actinomycetota</taxon>
        <taxon>Actinomycetes</taxon>
        <taxon>Micrococcales</taxon>
        <taxon>Microbacteriaceae</taxon>
        <taxon>Microbacterium</taxon>
    </lineage>
</organism>
<proteinExistence type="inferred from homology"/>
<reference evidence="15 16" key="1">
    <citation type="journal article" date="2019" name="Int. J. Syst. Evol. Microbiol.">
        <title>The Global Catalogue of Microorganisms (GCM) 10K type strain sequencing project: providing services to taxonomists for standard genome sequencing and annotation.</title>
        <authorList>
            <consortium name="The Broad Institute Genomics Platform"/>
            <consortium name="The Broad Institute Genome Sequencing Center for Infectious Disease"/>
            <person name="Wu L."/>
            <person name="Ma J."/>
        </authorList>
    </citation>
    <scope>NUCLEOTIDE SEQUENCE [LARGE SCALE GENOMIC DNA]</scope>
    <source>
        <strain evidence="15 16">JCM 14902</strain>
    </source>
</reference>
<evidence type="ECO:0000256" key="8">
    <source>
        <dbReference type="ARBA" id="ARBA00022989"/>
    </source>
</evidence>
<evidence type="ECO:0000256" key="7">
    <source>
        <dbReference type="ARBA" id="ARBA00022927"/>
    </source>
</evidence>
<dbReference type="Proteomes" id="UP001500326">
    <property type="component" value="Unassembled WGS sequence"/>
</dbReference>
<evidence type="ECO:0000259" key="14">
    <source>
        <dbReference type="PROSITE" id="PS50928"/>
    </source>
</evidence>
<evidence type="ECO:0000256" key="9">
    <source>
        <dbReference type="ARBA" id="ARBA00023136"/>
    </source>
</evidence>
<feature type="transmembrane region" description="Helical" evidence="12">
    <location>
        <begin position="174"/>
        <end position="194"/>
    </location>
</feature>
<protein>
    <recommendedName>
        <fullName evidence="11">Oligopeptide transport system permease protein OppC</fullName>
    </recommendedName>
</protein>
<feature type="transmembrane region" description="Helical" evidence="12">
    <location>
        <begin position="309"/>
        <end position="328"/>
    </location>
</feature>
<evidence type="ECO:0000256" key="13">
    <source>
        <dbReference type="SAM" id="MobiDB-lite"/>
    </source>
</evidence>